<comment type="caution">
    <text evidence="1">The sequence shown here is derived from an EMBL/GenBank/DDBJ whole genome shotgun (WGS) entry which is preliminary data.</text>
</comment>
<proteinExistence type="predicted"/>
<evidence type="ECO:0000313" key="2">
    <source>
        <dbReference type="Proteomes" id="UP000237347"/>
    </source>
</evidence>
<evidence type="ECO:0000313" key="1">
    <source>
        <dbReference type="EMBL" id="KAK7842296.1"/>
    </source>
</evidence>
<keyword evidence="2" id="KW-1185">Reference proteome</keyword>
<name>A0AAW0KUE3_QUESU</name>
<reference evidence="1 2" key="1">
    <citation type="journal article" date="2018" name="Sci. Data">
        <title>The draft genome sequence of cork oak.</title>
        <authorList>
            <person name="Ramos A.M."/>
            <person name="Usie A."/>
            <person name="Barbosa P."/>
            <person name="Barros P.M."/>
            <person name="Capote T."/>
            <person name="Chaves I."/>
            <person name="Simoes F."/>
            <person name="Abreu I."/>
            <person name="Carrasquinho I."/>
            <person name="Faro C."/>
            <person name="Guimaraes J.B."/>
            <person name="Mendonca D."/>
            <person name="Nobrega F."/>
            <person name="Rodrigues L."/>
            <person name="Saibo N.J.M."/>
            <person name="Varela M.C."/>
            <person name="Egas C."/>
            <person name="Matos J."/>
            <person name="Miguel C.M."/>
            <person name="Oliveira M.M."/>
            <person name="Ricardo C.P."/>
            <person name="Goncalves S."/>
        </authorList>
    </citation>
    <scope>NUCLEOTIDE SEQUENCE [LARGE SCALE GENOMIC DNA]</scope>
    <source>
        <strain evidence="2">cv. HL8</strain>
    </source>
</reference>
<protein>
    <submittedName>
        <fullName evidence="1">Uncharacterized protein</fullName>
    </submittedName>
</protein>
<organism evidence="1 2">
    <name type="scientific">Quercus suber</name>
    <name type="common">Cork oak</name>
    <dbReference type="NCBI Taxonomy" id="58331"/>
    <lineage>
        <taxon>Eukaryota</taxon>
        <taxon>Viridiplantae</taxon>
        <taxon>Streptophyta</taxon>
        <taxon>Embryophyta</taxon>
        <taxon>Tracheophyta</taxon>
        <taxon>Spermatophyta</taxon>
        <taxon>Magnoliopsida</taxon>
        <taxon>eudicotyledons</taxon>
        <taxon>Gunneridae</taxon>
        <taxon>Pentapetalae</taxon>
        <taxon>rosids</taxon>
        <taxon>fabids</taxon>
        <taxon>Fagales</taxon>
        <taxon>Fagaceae</taxon>
        <taxon>Quercus</taxon>
    </lineage>
</organism>
<accession>A0AAW0KUE3</accession>
<sequence length="88" mass="10216">MLNRVSGPLCMYRARTDPDLAYLSLEGYLITGELKLFSRTLSCLGDKRTSNFYLGETMHGIYWLAYIDVEVELFLKVFSFLFIYVLVN</sequence>
<gene>
    <name evidence="1" type="ORF">CFP56_014157</name>
</gene>
<dbReference type="AlphaFoldDB" id="A0AAW0KUE3"/>
<dbReference type="EMBL" id="PKMF04000223">
    <property type="protein sequence ID" value="KAK7842296.1"/>
    <property type="molecule type" value="Genomic_DNA"/>
</dbReference>
<dbReference type="Proteomes" id="UP000237347">
    <property type="component" value="Unassembled WGS sequence"/>
</dbReference>